<feature type="transmembrane region" description="Helical" evidence="1">
    <location>
        <begin position="92"/>
        <end position="116"/>
    </location>
</feature>
<evidence type="ECO:0000256" key="1">
    <source>
        <dbReference type="SAM" id="Phobius"/>
    </source>
</evidence>
<accession>A0A8E2ETU2</accession>
<feature type="transmembrane region" description="Helical" evidence="1">
    <location>
        <begin position="250"/>
        <end position="272"/>
    </location>
</feature>
<feature type="transmembrane region" description="Helical" evidence="1">
    <location>
        <begin position="173"/>
        <end position="198"/>
    </location>
</feature>
<keyword evidence="1" id="KW-1133">Transmembrane helix</keyword>
<dbReference type="EMBL" id="KV750450">
    <property type="protein sequence ID" value="OCL04735.1"/>
    <property type="molecule type" value="Genomic_DNA"/>
</dbReference>
<name>A0A8E2ETU2_9PEZI</name>
<dbReference type="Proteomes" id="UP000250140">
    <property type="component" value="Unassembled WGS sequence"/>
</dbReference>
<dbReference type="PANTHER" id="PTHR37577:SF1">
    <property type="entry name" value="INTEGRAL MEMBRANE PROTEIN"/>
    <property type="match status" value="1"/>
</dbReference>
<protein>
    <submittedName>
        <fullName evidence="2">Uncharacterized protein</fullName>
    </submittedName>
</protein>
<feature type="transmembrane region" description="Helical" evidence="1">
    <location>
        <begin position="128"/>
        <end position="149"/>
    </location>
</feature>
<evidence type="ECO:0000313" key="3">
    <source>
        <dbReference type="Proteomes" id="UP000250140"/>
    </source>
</evidence>
<feature type="transmembrane region" description="Helical" evidence="1">
    <location>
        <begin position="20"/>
        <end position="48"/>
    </location>
</feature>
<dbReference type="AlphaFoldDB" id="A0A8E2ETU2"/>
<sequence length="311" mass="34044">MFGTQNCTNAPTETNTDAGVAGAGVLLSFIITAGLSLLISVIIVMHEIRRQSEAKVIRKLLLSFSDQQIITGIGIQSVGLAKMETMVPYHFFIIWMLSLLSTATHISTLLALVNDFKRDWVLRWLRQFLMFINLVLSCVSGIFVLMSVMKNMAPTLPIACVWELPSHGSPSNAAISIAGTIAVIAGQCIFFGVGVLYLHIKARRWIRIIQITGLLVLVAIGVGAAIRVILLSQAFGTPSVPLSDTAEKDWSFGQLLPLLLLLLPLVSTIEIIRGEIKVPPPIVDGHMPLDDKQSSFRVSFQPNPFWGSQER</sequence>
<dbReference type="PANTHER" id="PTHR37577">
    <property type="entry name" value="INTEGRAL MEMBRANE PROTEIN"/>
    <property type="match status" value="1"/>
</dbReference>
<keyword evidence="1" id="KW-0812">Transmembrane</keyword>
<evidence type="ECO:0000313" key="2">
    <source>
        <dbReference type="EMBL" id="OCL04735.1"/>
    </source>
</evidence>
<dbReference type="OrthoDB" id="5414615at2759"/>
<keyword evidence="3" id="KW-1185">Reference proteome</keyword>
<dbReference type="InterPro" id="IPR053018">
    <property type="entry name" value="Elsinochrome_Biosynth-Asso"/>
</dbReference>
<gene>
    <name evidence="2" type="ORF">AOQ84DRAFT_345831</name>
</gene>
<organism evidence="2 3">
    <name type="scientific">Glonium stellatum</name>
    <dbReference type="NCBI Taxonomy" id="574774"/>
    <lineage>
        <taxon>Eukaryota</taxon>
        <taxon>Fungi</taxon>
        <taxon>Dikarya</taxon>
        <taxon>Ascomycota</taxon>
        <taxon>Pezizomycotina</taxon>
        <taxon>Dothideomycetes</taxon>
        <taxon>Pleosporomycetidae</taxon>
        <taxon>Gloniales</taxon>
        <taxon>Gloniaceae</taxon>
        <taxon>Glonium</taxon>
    </lineage>
</organism>
<feature type="transmembrane region" description="Helical" evidence="1">
    <location>
        <begin position="205"/>
        <end position="230"/>
    </location>
</feature>
<reference evidence="2 3" key="1">
    <citation type="journal article" date="2016" name="Nat. Commun.">
        <title>Ectomycorrhizal ecology is imprinted in the genome of the dominant symbiotic fungus Cenococcum geophilum.</title>
        <authorList>
            <consortium name="DOE Joint Genome Institute"/>
            <person name="Peter M."/>
            <person name="Kohler A."/>
            <person name="Ohm R.A."/>
            <person name="Kuo A."/>
            <person name="Krutzmann J."/>
            <person name="Morin E."/>
            <person name="Arend M."/>
            <person name="Barry K.W."/>
            <person name="Binder M."/>
            <person name="Choi C."/>
            <person name="Clum A."/>
            <person name="Copeland A."/>
            <person name="Grisel N."/>
            <person name="Haridas S."/>
            <person name="Kipfer T."/>
            <person name="LaButti K."/>
            <person name="Lindquist E."/>
            <person name="Lipzen A."/>
            <person name="Maire R."/>
            <person name="Meier B."/>
            <person name="Mihaltcheva S."/>
            <person name="Molinier V."/>
            <person name="Murat C."/>
            <person name="Poggeler S."/>
            <person name="Quandt C.A."/>
            <person name="Sperisen C."/>
            <person name="Tritt A."/>
            <person name="Tisserant E."/>
            <person name="Crous P.W."/>
            <person name="Henrissat B."/>
            <person name="Nehls U."/>
            <person name="Egli S."/>
            <person name="Spatafora J.W."/>
            <person name="Grigoriev I.V."/>
            <person name="Martin F.M."/>
        </authorList>
    </citation>
    <scope>NUCLEOTIDE SEQUENCE [LARGE SCALE GENOMIC DNA]</scope>
    <source>
        <strain evidence="2 3">CBS 207.34</strain>
    </source>
</reference>
<proteinExistence type="predicted"/>
<keyword evidence="1" id="KW-0472">Membrane</keyword>